<evidence type="ECO:0000256" key="5">
    <source>
        <dbReference type="SAM" id="MobiDB-lite"/>
    </source>
</evidence>
<feature type="compositionally biased region" description="Low complexity" evidence="5">
    <location>
        <begin position="105"/>
        <end position="118"/>
    </location>
</feature>
<evidence type="ECO:0000313" key="7">
    <source>
        <dbReference type="EMBL" id="KAK3781568.1"/>
    </source>
</evidence>
<keyword evidence="3" id="KW-0804">Transcription</keyword>
<dbReference type="FunFam" id="3.10.390.10:FF:000004">
    <property type="entry name" value="Deformed epidermal autoregulatory factor 1"/>
    <property type="match status" value="1"/>
</dbReference>
<proteinExistence type="predicted"/>
<dbReference type="InterPro" id="IPR010919">
    <property type="entry name" value="SAND-like_dom_sf"/>
</dbReference>
<dbReference type="AlphaFoldDB" id="A0AAE1A5A5"/>
<name>A0AAE1A5A5_9GAST</name>
<keyword evidence="8" id="KW-1185">Reference proteome</keyword>
<keyword evidence="4" id="KW-0539">Nucleus</keyword>
<feature type="region of interest" description="Disordered" evidence="5">
    <location>
        <begin position="105"/>
        <end position="132"/>
    </location>
</feature>
<keyword evidence="2" id="KW-0805">Transcription regulation</keyword>
<comment type="caution">
    <text evidence="7">The sequence shown here is derived from an EMBL/GenBank/DDBJ whole genome shotgun (WGS) entry which is preliminary data.</text>
</comment>
<sequence>MKKRSRRAKGRPRKATAPVVQATDEHVSEEFTEETPLQTSPESTTIGDGRRRKGSTAPVSYDAVNGVETPDSDCNLVSRAVPPVKITTAKSGSGILNNNITTTTITTRSGSCSNSNSSVDEAGAGSDGDETDLSEPMHTGFMQNGPKNYRVGSTVVNLNNCSEEDVSPEFRHRDICLQVECGDNTGLMYMSKLYQGSKGKCIQVDDAWYTPNEFQAVSGRESAKDWKRSIRHQGRSLKLLLSRNVLDVHPAACRCDSCQQLQLMLTIQPIQSLHIEGANTFSTKHFPESLYEGPIAKKKKD</sequence>
<feature type="region of interest" description="Disordered" evidence="5">
    <location>
        <begin position="1"/>
        <end position="66"/>
    </location>
</feature>
<evidence type="ECO:0000256" key="4">
    <source>
        <dbReference type="ARBA" id="ARBA00023242"/>
    </source>
</evidence>
<protein>
    <recommendedName>
        <fullName evidence="6">SAND domain-containing protein</fullName>
    </recommendedName>
</protein>
<dbReference type="Gene3D" id="3.10.390.10">
    <property type="entry name" value="SAND domain-like"/>
    <property type="match status" value="1"/>
</dbReference>
<evidence type="ECO:0000256" key="2">
    <source>
        <dbReference type="ARBA" id="ARBA00023015"/>
    </source>
</evidence>
<feature type="domain" description="SAND" evidence="6">
    <location>
        <begin position="163"/>
        <end position="247"/>
    </location>
</feature>
<evidence type="ECO:0000259" key="6">
    <source>
        <dbReference type="PROSITE" id="PS50864"/>
    </source>
</evidence>
<keyword evidence="1" id="KW-0597">Phosphoprotein</keyword>
<feature type="compositionally biased region" description="Polar residues" evidence="5">
    <location>
        <begin position="35"/>
        <end position="46"/>
    </location>
</feature>
<dbReference type="InterPro" id="IPR000770">
    <property type="entry name" value="SAND_dom"/>
</dbReference>
<dbReference type="PROSITE" id="PS50864">
    <property type="entry name" value="SAND"/>
    <property type="match status" value="1"/>
</dbReference>
<dbReference type="PANTHER" id="PTHR10417:SF15">
    <property type="entry name" value="STERILE ALPHA MOTIF DOMAIN-CONTAINING 11"/>
    <property type="match status" value="1"/>
</dbReference>
<feature type="compositionally biased region" description="Basic residues" evidence="5">
    <location>
        <begin position="1"/>
        <end position="14"/>
    </location>
</feature>
<dbReference type="PANTHER" id="PTHR10417">
    <property type="entry name" value="GLUCOCORTICOID MODULATORY ELEMENT-BINDING PROTEIN"/>
    <property type="match status" value="1"/>
</dbReference>
<dbReference type="Proteomes" id="UP001283361">
    <property type="component" value="Unassembled WGS sequence"/>
</dbReference>
<evidence type="ECO:0000256" key="1">
    <source>
        <dbReference type="ARBA" id="ARBA00022553"/>
    </source>
</evidence>
<evidence type="ECO:0000313" key="8">
    <source>
        <dbReference type="Proteomes" id="UP001283361"/>
    </source>
</evidence>
<organism evidence="7 8">
    <name type="scientific">Elysia crispata</name>
    <name type="common">lettuce slug</name>
    <dbReference type="NCBI Taxonomy" id="231223"/>
    <lineage>
        <taxon>Eukaryota</taxon>
        <taxon>Metazoa</taxon>
        <taxon>Spiralia</taxon>
        <taxon>Lophotrochozoa</taxon>
        <taxon>Mollusca</taxon>
        <taxon>Gastropoda</taxon>
        <taxon>Heterobranchia</taxon>
        <taxon>Euthyneura</taxon>
        <taxon>Panpulmonata</taxon>
        <taxon>Sacoglossa</taxon>
        <taxon>Placobranchoidea</taxon>
        <taxon>Plakobranchidae</taxon>
        <taxon>Elysia</taxon>
    </lineage>
</organism>
<accession>A0AAE1A5A5</accession>
<gene>
    <name evidence="7" type="ORF">RRG08_054907</name>
</gene>
<dbReference type="GO" id="GO:0003677">
    <property type="term" value="F:DNA binding"/>
    <property type="evidence" value="ECO:0007669"/>
    <property type="project" value="UniProtKB-KW"/>
</dbReference>
<dbReference type="SUPFAM" id="SSF63763">
    <property type="entry name" value="SAND domain-like"/>
    <property type="match status" value="1"/>
</dbReference>
<dbReference type="Pfam" id="PF01342">
    <property type="entry name" value="SAND"/>
    <property type="match status" value="1"/>
</dbReference>
<reference evidence="7" key="1">
    <citation type="journal article" date="2023" name="G3 (Bethesda)">
        <title>A reference genome for the long-term kleptoplast-retaining sea slug Elysia crispata morphotype clarki.</title>
        <authorList>
            <person name="Eastman K.E."/>
            <person name="Pendleton A.L."/>
            <person name="Shaikh M.A."/>
            <person name="Suttiyut T."/>
            <person name="Ogas R."/>
            <person name="Tomko P."/>
            <person name="Gavelis G."/>
            <person name="Widhalm J.R."/>
            <person name="Wisecaver J.H."/>
        </authorList>
    </citation>
    <scope>NUCLEOTIDE SEQUENCE</scope>
    <source>
        <strain evidence="7">ECLA1</strain>
    </source>
</reference>
<evidence type="ECO:0000256" key="3">
    <source>
        <dbReference type="ARBA" id="ARBA00023163"/>
    </source>
</evidence>
<dbReference type="GO" id="GO:0046872">
    <property type="term" value="F:metal ion binding"/>
    <property type="evidence" value="ECO:0007669"/>
    <property type="project" value="UniProtKB-KW"/>
</dbReference>
<dbReference type="SMART" id="SM00258">
    <property type="entry name" value="SAND"/>
    <property type="match status" value="1"/>
</dbReference>
<dbReference type="EMBL" id="JAWDGP010002623">
    <property type="protein sequence ID" value="KAK3781568.1"/>
    <property type="molecule type" value="Genomic_DNA"/>
</dbReference>